<protein>
    <submittedName>
        <fullName evidence="4">S1/S6 family peptidase</fullName>
    </submittedName>
</protein>
<dbReference type="Gene3D" id="2.40.10.10">
    <property type="entry name" value="Trypsin-like serine proteases"/>
    <property type="match status" value="2"/>
</dbReference>
<dbReference type="InterPro" id="IPR043504">
    <property type="entry name" value="Peptidase_S1_PA_chymotrypsin"/>
</dbReference>
<reference evidence="4 5" key="2">
    <citation type="journal article" date="2015" name="Antonie Van Leeuwenhoek">
        <title>Thioclava indica sp. nov., isolated from surface seawater of the Indian Ocean.</title>
        <authorList>
            <person name="Liu Y."/>
            <person name="Lai Q."/>
            <person name="Du J."/>
            <person name="Xu H."/>
            <person name="Jiang L."/>
            <person name="Shao Z."/>
        </authorList>
    </citation>
    <scope>NUCLEOTIDE SEQUENCE [LARGE SCALE GENOMIC DNA]</scope>
    <source>
        <strain evidence="4 5">13D2W-2</strain>
    </source>
</reference>
<dbReference type="PRINTS" id="PR00722">
    <property type="entry name" value="CHYMOTRYPSIN"/>
</dbReference>
<dbReference type="PANTHER" id="PTHR15462:SF8">
    <property type="entry name" value="SERINE PROTEASE"/>
    <property type="match status" value="1"/>
</dbReference>
<sequence length="235" mass="25143">MPLETGDQTRGWEAVGRLDLGHGSFCTGTLISADLVLTAAHCLYDKHTGAMIDAAEMEFLAGWRNGRADAYRKVARAIAHPSYRYDAPIGVKRSSFDLALVKLAQPIRLPQLRPFALSDAVPYSGEEVGVISYAKGHAETPALQRACTVLSREDATVVMNCTVDFGASGAPVFSFAAGEPRIVSIVSAKAELGTRPISIGALISGVADLRQEIEQRDTRSGTREIRAGGAKFVRP</sequence>
<evidence type="ECO:0000256" key="1">
    <source>
        <dbReference type="ARBA" id="ARBA00022729"/>
    </source>
</evidence>
<dbReference type="GO" id="GO:0004252">
    <property type="term" value="F:serine-type endopeptidase activity"/>
    <property type="evidence" value="ECO:0007669"/>
    <property type="project" value="InterPro"/>
</dbReference>
<dbReference type="InterPro" id="IPR050966">
    <property type="entry name" value="Glutamyl_endopeptidase"/>
</dbReference>
<evidence type="ECO:0000313" key="4">
    <source>
        <dbReference type="EMBL" id="KFE36769.1"/>
    </source>
</evidence>
<dbReference type="InterPro" id="IPR009003">
    <property type="entry name" value="Peptidase_S1_PA"/>
</dbReference>
<dbReference type="PROSITE" id="PS00134">
    <property type="entry name" value="TRYPSIN_HIS"/>
    <property type="match status" value="1"/>
</dbReference>
<dbReference type="SMART" id="SM00020">
    <property type="entry name" value="Tryp_SPc"/>
    <property type="match status" value="1"/>
</dbReference>
<dbReference type="STRING" id="1317124.DW2_01385"/>
<dbReference type="GO" id="GO:0006508">
    <property type="term" value="P:proteolysis"/>
    <property type="evidence" value="ECO:0007669"/>
    <property type="project" value="InterPro"/>
</dbReference>
<dbReference type="PROSITE" id="PS50240">
    <property type="entry name" value="TRYPSIN_DOM"/>
    <property type="match status" value="1"/>
</dbReference>
<feature type="domain" description="Peptidase S1" evidence="3">
    <location>
        <begin position="1"/>
        <end position="218"/>
    </location>
</feature>
<dbReference type="Pfam" id="PF00089">
    <property type="entry name" value="Trypsin"/>
    <property type="match status" value="1"/>
</dbReference>
<feature type="compositionally biased region" description="Basic and acidic residues" evidence="2">
    <location>
        <begin position="216"/>
        <end position="226"/>
    </location>
</feature>
<evidence type="ECO:0000256" key="2">
    <source>
        <dbReference type="SAM" id="MobiDB-lite"/>
    </source>
</evidence>
<dbReference type="InterPro" id="IPR001254">
    <property type="entry name" value="Trypsin_dom"/>
</dbReference>
<dbReference type="AlphaFoldDB" id="A0A085U1C2"/>
<evidence type="ECO:0000259" key="3">
    <source>
        <dbReference type="PROSITE" id="PS50240"/>
    </source>
</evidence>
<dbReference type="EMBL" id="AQRC01000001">
    <property type="protein sequence ID" value="KFE36769.1"/>
    <property type="molecule type" value="Genomic_DNA"/>
</dbReference>
<organism evidence="4 5">
    <name type="scientific">Thioclava atlantica</name>
    <dbReference type="NCBI Taxonomy" id="1317124"/>
    <lineage>
        <taxon>Bacteria</taxon>
        <taxon>Pseudomonadati</taxon>
        <taxon>Pseudomonadota</taxon>
        <taxon>Alphaproteobacteria</taxon>
        <taxon>Rhodobacterales</taxon>
        <taxon>Paracoccaceae</taxon>
        <taxon>Thioclava</taxon>
    </lineage>
</organism>
<evidence type="ECO:0000313" key="5">
    <source>
        <dbReference type="Proteomes" id="UP000028607"/>
    </source>
</evidence>
<proteinExistence type="predicted"/>
<dbReference type="eggNOG" id="COG3591">
    <property type="taxonomic scope" value="Bacteria"/>
</dbReference>
<accession>A0A085U1C2</accession>
<dbReference type="InterPro" id="IPR001314">
    <property type="entry name" value="Peptidase_S1A"/>
</dbReference>
<keyword evidence="1" id="KW-0732">Signal</keyword>
<dbReference type="InterPro" id="IPR018114">
    <property type="entry name" value="TRYPSIN_HIS"/>
</dbReference>
<gene>
    <name evidence="4" type="ORF">DW2_01385</name>
</gene>
<dbReference type="SUPFAM" id="SSF50494">
    <property type="entry name" value="Trypsin-like serine proteases"/>
    <property type="match status" value="1"/>
</dbReference>
<dbReference type="PATRIC" id="fig|1317124.6.peg.274"/>
<dbReference type="RefSeq" id="WP_238321225.1">
    <property type="nucleotide sequence ID" value="NZ_AQRC01000001.1"/>
</dbReference>
<comment type="caution">
    <text evidence="4">The sequence shown here is derived from an EMBL/GenBank/DDBJ whole genome shotgun (WGS) entry which is preliminary data.</text>
</comment>
<keyword evidence="5" id="KW-1185">Reference proteome</keyword>
<reference evidence="5" key="1">
    <citation type="submission" date="2013-04" db="EMBL/GenBank/DDBJ databases">
        <title>Thioclava sp. 13D2W-2 Genome Sequencing.</title>
        <authorList>
            <person name="Lai Q."/>
            <person name="Li G."/>
            <person name="Shao Z."/>
        </authorList>
    </citation>
    <scope>NUCLEOTIDE SEQUENCE [LARGE SCALE GENOMIC DNA]</scope>
    <source>
        <strain evidence="5">13D2W-2</strain>
    </source>
</reference>
<name>A0A085U1C2_9RHOB</name>
<feature type="region of interest" description="Disordered" evidence="2">
    <location>
        <begin position="216"/>
        <end position="235"/>
    </location>
</feature>
<dbReference type="Proteomes" id="UP000028607">
    <property type="component" value="Unassembled WGS sequence"/>
</dbReference>
<dbReference type="PANTHER" id="PTHR15462">
    <property type="entry name" value="SERINE PROTEASE"/>
    <property type="match status" value="1"/>
</dbReference>